<organism evidence="6 7">
    <name type="scientific">Legionella anisa</name>
    <dbReference type="NCBI Taxonomy" id="28082"/>
    <lineage>
        <taxon>Bacteria</taxon>
        <taxon>Pseudomonadati</taxon>
        <taxon>Pseudomonadota</taxon>
        <taxon>Gammaproteobacteria</taxon>
        <taxon>Legionellales</taxon>
        <taxon>Legionellaceae</taxon>
        <taxon>Legionella</taxon>
    </lineage>
</organism>
<sequence>MAPLGKKMELDKIKNNKLYLLISALVCVVLFFLLIRSLFLQSSYLSINMDLYLLIKNLQNDYFYWMSIFFSLFGDRYIVIPTFVITSVMLFGKKEQWLALHLIGVVLIAALLAHVLKNAIAYPRPEIATSTLPSYAFPSRHVTICSAYVTFLSALIIPQISSRWFWIIIACLIVVIESMARLVLQVHWLTDVIGGALLGATCGFLGAYSFFLKPEASINIKSTLTTLLIIFLVISVLYSLVIYLVELKLF</sequence>
<feature type="transmembrane region" description="Helical" evidence="4">
    <location>
        <begin position="164"/>
        <end position="186"/>
    </location>
</feature>
<dbReference type="Gene3D" id="1.20.144.10">
    <property type="entry name" value="Phosphatidic acid phosphatase type 2/haloperoxidase"/>
    <property type="match status" value="1"/>
</dbReference>
<protein>
    <recommendedName>
        <fullName evidence="1">undecaprenyl-diphosphate phosphatase</fullName>
        <ecNumber evidence="1">3.6.1.27</ecNumber>
    </recommendedName>
    <alternativeName>
        <fullName evidence="2">Undecaprenyl pyrophosphate phosphatase</fullName>
    </alternativeName>
</protein>
<dbReference type="SMART" id="SM00014">
    <property type="entry name" value="acidPPc"/>
    <property type="match status" value="1"/>
</dbReference>
<evidence type="ECO:0000256" key="3">
    <source>
        <dbReference type="ARBA" id="ARBA00047594"/>
    </source>
</evidence>
<name>A0AAX0WPM4_9GAMM</name>
<evidence type="ECO:0000256" key="2">
    <source>
        <dbReference type="ARBA" id="ARBA00032707"/>
    </source>
</evidence>
<feature type="transmembrane region" description="Helical" evidence="4">
    <location>
        <begin position="136"/>
        <end position="157"/>
    </location>
</feature>
<dbReference type="PANTHER" id="PTHR14969">
    <property type="entry name" value="SPHINGOSINE-1-PHOSPHATE PHOSPHOHYDROLASE"/>
    <property type="match status" value="1"/>
</dbReference>
<accession>A0AAX0WPM4</accession>
<dbReference type="Pfam" id="PF01569">
    <property type="entry name" value="PAP2"/>
    <property type="match status" value="1"/>
</dbReference>
<feature type="transmembrane region" description="Helical" evidence="4">
    <location>
        <begin position="224"/>
        <end position="245"/>
    </location>
</feature>
<dbReference type="SUPFAM" id="SSF48317">
    <property type="entry name" value="Acid phosphatase/Vanadium-dependent haloperoxidase"/>
    <property type="match status" value="1"/>
</dbReference>
<feature type="transmembrane region" description="Helical" evidence="4">
    <location>
        <begin position="97"/>
        <end position="116"/>
    </location>
</feature>
<dbReference type="Proteomes" id="UP000192511">
    <property type="component" value="Unassembled WGS sequence"/>
</dbReference>
<dbReference type="InterPro" id="IPR000326">
    <property type="entry name" value="PAP2/HPO"/>
</dbReference>
<proteinExistence type="predicted"/>
<keyword evidence="4" id="KW-0472">Membrane</keyword>
<evidence type="ECO:0000256" key="1">
    <source>
        <dbReference type="ARBA" id="ARBA00012374"/>
    </source>
</evidence>
<evidence type="ECO:0000313" key="6">
    <source>
        <dbReference type="EMBL" id="PNL60356.1"/>
    </source>
</evidence>
<feature type="transmembrane region" description="Helical" evidence="4">
    <location>
        <begin position="192"/>
        <end position="212"/>
    </location>
</feature>
<keyword evidence="4" id="KW-0812">Transmembrane</keyword>
<comment type="caution">
    <text evidence="6">The sequence shown here is derived from an EMBL/GenBank/DDBJ whole genome shotgun (WGS) entry which is preliminary data.</text>
</comment>
<evidence type="ECO:0000259" key="5">
    <source>
        <dbReference type="SMART" id="SM00014"/>
    </source>
</evidence>
<gene>
    <name evidence="6" type="ORF">A6J39_003530</name>
</gene>
<feature type="domain" description="Phosphatidic acid phosphatase type 2/haloperoxidase" evidence="5">
    <location>
        <begin position="98"/>
        <end position="207"/>
    </location>
</feature>
<dbReference type="AlphaFoldDB" id="A0AAX0WPM4"/>
<feature type="transmembrane region" description="Helical" evidence="4">
    <location>
        <begin position="20"/>
        <end position="42"/>
    </location>
</feature>
<dbReference type="PANTHER" id="PTHR14969:SF13">
    <property type="entry name" value="AT30094P"/>
    <property type="match status" value="1"/>
</dbReference>
<dbReference type="EMBL" id="NBTX02000004">
    <property type="protein sequence ID" value="PNL60356.1"/>
    <property type="molecule type" value="Genomic_DNA"/>
</dbReference>
<evidence type="ECO:0000313" key="7">
    <source>
        <dbReference type="Proteomes" id="UP000192511"/>
    </source>
</evidence>
<feature type="transmembrane region" description="Helical" evidence="4">
    <location>
        <begin position="62"/>
        <end position="85"/>
    </location>
</feature>
<dbReference type="GO" id="GO:0050380">
    <property type="term" value="F:undecaprenyl-diphosphatase activity"/>
    <property type="evidence" value="ECO:0007669"/>
    <property type="project" value="UniProtKB-EC"/>
</dbReference>
<keyword evidence="4" id="KW-1133">Transmembrane helix</keyword>
<dbReference type="InterPro" id="IPR036938">
    <property type="entry name" value="PAP2/HPO_sf"/>
</dbReference>
<evidence type="ECO:0000256" key="4">
    <source>
        <dbReference type="SAM" id="Phobius"/>
    </source>
</evidence>
<dbReference type="EC" id="3.6.1.27" evidence="1"/>
<keyword evidence="7" id="KW-1185">Reference proteome</keyword>
<comment type="catalytic activity">
    <reaction evidence="3">
        <text>di-trans,octa-cis-undecaprenyl diphosphate + H2O = di-trans,octa-cis-undecaprenyl phosphate + phosphate + H(+)</text>
        <dbReference type="Rhea" id="RHEA:28094"/>
        <dbReference type="ChEBI" id="CHEBI:15377"/>
        <dbReference type="ChEBI" id="CHEBI:15378"/>
        <dbReference type="ChEBI" id="CHEBI:43474"/>
        <dbReference type="ChEBI" id="CHEBI:58405"/>
        <dbReference type="ChEBI" id="CHEBI:60392"/>
        <dbReference type="EC" id="3.6.1.27"/>
    </reaction>
</comment>
<reference evidence="6" key="1">
    <citation type="submission" date="2017-12" db="EMBL/GenBank/DDBJ databases">
        <title>FDA dAtabase for Regulatory Grade micrObial Sequences (FDA-ARGOS): Supporting development and validation of Infectious Disease Dx tests.</title>
        <authorList>
            <person name="Kerrigan L."/>
            <person name="Tallon L.J."/>
            <person name="Sadzewicz L."/>
            <person name="Sengamalay N."/>
            <person name="Ott S."/>
            <person name="Godinez A."/>
            <person name="Nagaraj S."/>
            <person name="Vavikolanu K."/>
            <person name="Vyas G."/>
            <person name="Nadendla S."/>
            <person name="Aluvathingal J."/>
            <person name="Sichtig H."/>
        </authorList>
    </citation>
    <scope>NUCLEOTIDE SEQUENCE [LARGE SCALE GENOMIC DNA]</scope>
    <source>
        <strain evidence="6">FDAARGOS_200</strain>
    </source>
</reference>